<dbReference type="AlphaFoldDB" id="A0A9D1A8N9"/>
<proteinExistence type="predicted"/>
<reference evidence="1" key="2">
    <citation type="journal article" date="2021" name="PeerJ">
        <title>Extensive microbial diversity within the chicken gut microbiome revealed by metagenomics and culture.</title>
        <authorList>
            <person name="Gilroy R."/>
            <person name="Ravi A."/>
            <person name="Getino M."/>
            <person name="Pursley I."/>
            <person name="Horton D.L."/>
            <person name="Alikhan N.F."/>
            <person name="Baker D."/>
            <person name="Gharbi K."/>
            <person name="Hall N."/>
            <person name="Watson M."/>
            <person name="Adriaenssens E.M."/>
            <person name="Foster-Nyarko E."/>
            <person name="Jarju S."/>
            <person name="Secka A."/>
            <person name="Antonio M."/>
            <person name="Oren A."/>
            <person name="Chaudhuri R.R."/>
            <person name="La Ragione R."/>
            <person name="Hildebrand F."/>
            <person name="Pallen M.J."/>
        </authorList>
    </citation>
    <scope>NUCLEOTIDE SEQUENCE</scope>
    <source>
        <strain evidence="1">ChiHjej9B8-7071</strain>
    </source>
</reference>
<name>A0A9D1A8N9_9FIRM</name>
<reference evidence="1" key="1">
    <citation type="submission" date="2020-10" db="EMBL/GenBank/DDBJ databases">
        <authorList>
            <person name="Gilroy R."/>
        </authorList>
    </citation>
    <scope>NUCLEOTIDE SEQUENCE</scope>
    <source>
        <strain evidence="1">ChiHjej9B8-7071</strain>
    </source>
</reference>
<accession>A0A9D1A8N9</accession>
<evidence type="ECO:0000313" key="1">
    <source>
        <dbReference type="EMBL" id="HIR09842.1"/>
    </source>
</evidence>
<dbReference type="Proteomes" id="UP000824258">
    <property type="component" value="Unassembled WGS sequence"/>
</dbReference>
<protein>
    <submittedName>
        <fullName evidence="1">Uncharacterized protein</fullName>
    </submittedName>
</protein>
<sequence>MVKESQTKGRTCLAASEIIHQKLVNQGGKAIVYSIQGNAYEIRDEAGKNAFSCDQLPIKPPYGYRVFDIIVELLERQGGRARKGMGRNFRLGEGNCTIDTVVGAIGYYYAGKQPGDSVFDPVFVMAAILDWAGIAHNRRGYLELTANYRASRQC</sequence>
<comment type="caution">
    <text evidence="1">The sequence shown here is derived from an EMBL/GenBank/DDBJ whole genome shotgun (WGS) entry which is preliminary data.</text>
</comment>
<dbReference type="EMBL" id="DVGD01000173">
    <property type="protein sequence ID" value="HIR09842.1"/>
    <property type="molecule type" value="Genomic_DNA"/>
</dbReference>
<evidence type="ECO:0000313" key="2">
    <source>
        <dbReference type="Proteomes" id="UP000824258"/>
    </source>
</evidence>
<organism evidence="1 2">
    <name type="scientific">Candidatus Avoscillospira stercoripullorum</name>
    <dbReference type="NCBI Taxonomy" id="2840709"/>
    <lineage>
        <taxon>Bacteria</taxon>
        <taxon>Bacillati</taxon>
        <taxon>Bacillota</taxon>
        <taxon>Clostridia</taxon>
        <taxon>Eubacteriales</taxon>
        <taxon>Oscillospiraceae</taxon>
        <taxon>Oscillospiraceae incertae sedis</taxon>
        <taxon>Candidatus Avoscillospira</taxon>
    </lineage>
</organism>
<gene>
    <name evidence="1" type="ORF">IAA70_05525</name>
</gene>